<gene>
    <name evidence="2" type="ORF">OG350_05295</name>
</gene>
<keyword evidence="1" id="KW-1133">Transmembrane helix</keyword>
<evidence type="ECO:0000313" key="2">
    <source>
        <dbReference type="EMBL" id="WTQ79754.1"/>
    </source>
</evidence>
<keyword evidence="1" id="KW-0472">Membrane</keyword>
<evidence type="ECO:0000313" key="3">
    <source>
        <dbReference type="Proteomes" id="UP001622557"/>
    </source>
</evidence>
<protein>
    <submittedName>
        <fullName evidence="2">Uncharacterized protein</fullName>
    </submittedName>
</protein>
<dbReference type="Proteomes" id="UP001622557">
    <property type="component" value="Chromosome"/>
</dbReference>
<sequence length="137" mass="15141">MSANVPTTSAVDSPRDLLAADRRAFIGLWSTGALTTGPVFGYGTRPWLGALWGLAFGTLLATGGALWWRYSVARLLLAARGRLPWRIMHFLNDAHVHRGVLRRVGTVYQFRHLTLQRYLAHPEHPSGERAAGAQRSP</sequence>
<keyword evidence="1" id="KW-0812">Transmembrane</keyword>
<feature type="transmembrane region" description="Helical" evidence="1">
    <location>
        <begin position="24"/>
        <end position="43"/>
    </location>
</feature>
<evidence type="ECO:0000256" key="1">
    <source>
        <dbReference type="SAM" id="Phobius"/>
    </source>
</evidence>
<reference evidence="2 3" key="1">
    <citation type="submission" date="2022-10" db="EMBL/GenBank/DDBJ databases">
        <title>The complete genomes of actinobacterial strains from the NBC collection.</title>
        <authorList>
            <person name="Joergensen T.S."/>
            <person name="Alvarez Arevalo M."/>
            <person name="Sterndorff E.B."/>
            <person name="Faurdal D."/>
            <person name="Vuksanovic O."/>
            <person name="Mourched A.-S."/>
            <person name="Charusanti P."/>
            <person name="Shaw S."/>
            <person name="Blin K."/>
            <person name="Weber T."/>
        </authorList>
    </citation>
    <scope>NUCLEOTIDE SEQUENCE [LARGE SCALE GENOMIC DNA]</scope>
    <source>
        <strain evidence="2 3">NBC_00156</strain>
    </source>
</reference>
<name>A0ABZ1KIY7_STRAH</name>
<accession>A0ABZ1KIY7</accession>
<feature type="transmembrane region" description="Helical" evidence="1">
    <location>
        <begin position="49"/>
        <end position="70"/>
    </location>
</feature>
<keyword evidence="3" id="KW-1185">Reference proteome</keyword>
<proteinExistence type="predicted"/>
<dbReference type="EMBL" id="CP108164">
    <property type="protein sequence ID" value="WTQ79754.1"/>
    <property type="molecule type" value="Genomic_DNA"/>
</dbReference>
<dbReference type="RefSeq" id="WP_405445704.1">
    <property type="nucleotide sequence ID" value="NZ_CP108164.1"/>
</dbReference>
<organism evidence="2 3">
    <name type="scientific">Streptomyces achromogenes</name>
    <dbReference type="NCBI Taxonomy" id="67255"/>
    <lineage>
        <taxon>Bacteria</taxon>
        <taxon>Bacillati</taxon>
        <taxon>Actinomycetota</taxon>
        <taxon>Actinomycetes</taxon>
        <taxon>Kitasatosporales</taxon>
        <taxon>Streptomycetaceae</taxon>
        <taxon>Streptomyces</taxon>
    </lineage>
</organism>
<dbReference type="GeneID" id="97279815"/>